<dbReference type="InterPro" id="IPR007627">
    <property type="entry name" value="RNA_pol_sigma70_r2"/>
</dbReference>
<evidence type="ECO:0000256" key="4">
    <source>
        <dbReference type="ARBA" id="ARBA00023163"/>
    </source>
</evidence>
<comment type="similarity">
    <text evidence="1">Belongs to the sigma-70 factor family. ECF subfamily.</text>
</comment>
<dbReference type="CDD" id="cd06171">
    <property type="entry name" value="Sigma70_r4"/>
    <property type="match status" value="1"/>
</dbReference>
<dbReference type="NCBIfam" id="TIGR02985">
    <property type="entry name" value="Sig70_bacteroi1"/>
    <property type="match status" value="1"/>
</dbReference>
<dbReference type="GO" id="GO:0006352">
    <property type="term" value="P:DNA-templated transcription initiation"/>
    <property type="evidence" value="ECO:0007669"/>
    <property type="project" value="InterPro"/>
</dbReference>
<name>A0A413VPA8_9BACE</name>
<dbReference type="Gene3D" id="1.10.1740.10">
    <property type="match status" value="1"/>
</dbReference>
<evidence type="ECO:0000256" key="3">
    <source>
        <dbReference type="ARBA" id="ARBA00023082"/>
    </source>
</evidence>
<feature type="domain" description="RNA polymerase sigma-70 region 2" evidence="5">
    <location>
        <begin position="13"/>
        <end position="80"/>
    </location>
</feature>
<dbReference type="Proteomes" id="UP000284379">
    <property type="component" value="Unassembled WGS sequence"/>
</dbReference>
<evidence type="ECO:0000313" key="8">
    <source>
        <dbReference type="Proteomes" id="UP000284379"/>
    </source>
</evidence>
<dbReference type="SUPFAM" id="SSF88659">
    <property type="entry name" value="Sigma3 and sigma4 domains of RNA polymerase sigma factors"/>
    <property type="match status" value="1"/>
</dbReference>
<dbReference type="InterPro" id="IPR013325">
    <property type="entry name" value="RNA_pol_sigma_r2"/>
</dbReference>
<dbReference type="GO" id="GO:0003677">
    <property type="term" value="F:DNA binding"/>
    <property type="evidence" value="ECO:0007669"/>
    <property type="project" value="InterPro"/>
</dbReference>
<dbReference type="InterPro" id="IPR036388">
    <property type="entry name" value="WH-like_DNA-bd_sf"/>
</dbReference>
<dbReference type="NCBIfam" id="TIGR02937">
    <property type="entry name" value="sigma70-ECF"/>
    <property type="match status" value="1"/>
</dbReference>
<reference evidence="7 8" key="1">
    <citation type="submission" date="2018-08" db="EMBL/GenBank/DDBJ databases">
        <title>A genome reference for cultivated species of the human gut microbiota.</title>
        <authorList>
            <person name="Zou Y."/>
            <person name="Xue W."/>
            <person name="Luo G."/>
        </authorList>
    </citation>
    <scope>NUCLEOTIDE SEQUENCE [LARGE SCALE GENOMIC DNA]</scope>
    <source>
        <strain evidence="7 8">AM40-30BH</strain>
    </source>
</reference>
<evidence type="ECO:0000256" key="2">
    <source>
        <dbReference type="ARBA" id="ARBA00023015"/>
    </source>
</evidence>
<keyword evidence="2" id="KW-0805">Transcription regulation</keyword>
<accession>A0A413VPA8</accession>
<dbReference type="EMBL" id="QSGO01000006">
    <property type="protein sequence ID" value="RHB35470.1"/>
    <property type="molecule type" value="Genomic_DNA"/>
</dbReference>
<dbReference type="InterPro" id="IPR014327">
    <property type="entry name" value="RNA_pol_sigma70_bacteroid"/>
</dbReference>
<dbReference type="InterPro" id="IPR013249">
    <property type="entry name" value="RNA_pol_sigma70_r4_t2"/>
</dbReference>
<proteinExistence type="inferred from homology"/>
<dbReference type="RefSeq" id="WP_025866846.1">
    <property type="nucleotide sequence ID" value="NZ_BMBN01000002.1"/>
</dbReference>
<dbReference type="InterPro" id="IPR039425">
    <property type="entry name" value="RNA_pol_sigma-70-like"/>
</dbReference>
<keyword evidence="4" id="KW-0804">Transcription</keyword>
<dbReference type="Pfam" id="PF04542">
    <property type="entry name" value="Sigma70_r2"/>
    <property type="match status" value="1"/>
</dbReference>
<keyword evidence="3" id="KW-0731">Sigma factor</keyword>
<organism evidence="7 8">
    <name type="scientific">Bacteroides nordii</name>
    <dbReference type="NCBI Taxonomy" id="291645"/>
    <lineage>
        <taxon>Bacteria</taxon>
        <taxon>Pseudomonadati</taxon>
        <taxon>Bacteroidota</taxon>
        <taxon>Bacteroidia</taxon>
        <taxon>Bacteroidales</taxon>
        <taxon>Bacteroidaceae</taxon>
        <taxon>Bacteroides</taxon>
    </lineage>
</organism>
<protein>
    <submittedName>
        <fullName evidence="7">RNA polymerase sigma-70 factor</fullName>
    </submittedName>
</protein>
<dbReference type="GeneID" id="69504249"/>
<dbReference type="PANTHER" id="PTHR43133:SF46">
    <property type="entry name" value="RNA POLYMERASE SIGMA-70 FACTOR ECF SUBFAMILY"/>
    <property type="match status" value="1"/>
</dbReference>
<dbReference type="InterPro" id="IPR014284">
    <property type="entry name" value="RNA_pol_sigma-70_dom"/>
</dbReference>
<evidence type="ECO:0000259" key="5">
    <source>
        <dbReference type="Pfam" id="PF04542"/>
    </source>
</evidence>
<gene>
    <name evidence="7" type="ORF">DW888_10145</name>
</gene>
<evidence type="ECO:0000313" key="7">
    <source>
        <dbReference type="EMBL" id="RHB35470.1"/>
    </source>
</evidence>
<dbReference type="InterPro" id="IPR013324">
    <property type="entry name" value="RNA_pol_sigma_r3/r4-like"/>
</dbReference>
<evidence type="ECO:0000259" key="6">
    <source>
        <dbReference type="Pfam" id="PF08281"/>
    </source>
</evidence>
<sequence>MENNQNLLTFGELYQTYKERFLRLAISYVKEESIAEDFVTDSFVSYWENRHKLPEGANIPAYILVSLKNECLTYLNRLRKEQEIVDHLRSQQEWELDFQISSLEACNPQEIFSEEVQQLVNKAIESLPTKTKEVFLLSRMEYLTNREISERLGVSIKAVEFHITKALKVMRIALKDYLPAFFYLFLN</sequence>
<dbReference type="AlphaFoldDB" id="A0A413VPA8"/>
<dbReference type="SUPFAM" id="SSF88946">
    <property type="entry name" value="Sigma2 domain of RNA polymerase sigma factors"/>
    <property type="match status" value="1"/>
</dbReference>
<dbReference type="GO" id="GO:0016987">
    <property type="term" value="F:sigma factor activity"/>
    <property type="evidence" value="ECO:0007669"/>
    <property type="project" value="UniProtKB-KW"/>
</dbReference>
<dbReference type="Pfam" id="PF08281">
    <property type="entry name" value="Sigma70_r4_2"/>
    <property type="match status" value="1"/>
</dbReference>
<dbReference type="Gene3D" id="1.10.10.10">
    <property type="entry name" value="Winged helix-like DNA-binding domain superfamily/Winged helix DNA-binding domain"/>
    <property type="match status" value="1"/>
</dbReference>
<dbReference type="PANTHER" id="PTHR43133">
    <property type="entry name" value="RNA POLYMERASE ECF-TYPE SIGMA FACTO"/>
    <property type="match status" value="1"/>
</dbReference>
<comment type="caution">
    <text evidence="7">The sequence shown here is derived from an EMBL/GenBank/DDBJ whole genome shotgun (WGS) entry which is preliminary data.</text>
</comment>
<evidence type="ECO:0000256" key="1">
    <source>
        <dbReference type="ARBA" id="ARBA00010641"/>
    </source>
</evidence>
<feature type="domain" description="RNA polymerase sigma factor 70 region 4 type 2" evidence="6">
    <location>
        <begin position="119"/>
        <end position="168"/>
    </location>
</feature>